<evidence type="ECO:0000256" key="4">
    <source>
        <dbReference type="ARBA" id="ARBA00022989"/>
    </source>
</evidence>
<dbReference type="AlphaFoldDB" id="A0A0S4JSW8"/>
<evidence type="ECO:0000256" key="8">
    <source>
        <dbReference type="SAM" id="Phobius"/>
    </source>
</evidence>
<feature type="region of interest" description="Disordered" evidence="7">
    <location>
        <begin position="487"/>
        <end position="513"/>
    </location>
</feature>
<feature type="transmembrane region" description="Helical" evidence="8">
    <location>
        <begin position="285"/>
        <end position="303"/>
    </location>
</feature>
<evidence type="ECO:0000256" key="7">
    <source>
        <dbReference type="SAM" id="MobiDB-lite"/>
    </source>
</evidence>
<evidence type="ECO:0000256" key="5">
    <source>
        <dbReference type="ARBA" id="ARBA00023065"/>
    </source>
</evidence>
<dbReference type="Proteomes" id="UP000051952">
    <property type="component" value="Unassembled WGS sequence"/>
</dbReference>
<keyword evidence="4 8" id="KW-1133">Transmembrane helix</keyword>
<keyword evidence="2" id="KW-0813">Transport</keyword>
<reference evidence="10" key="1">
    <citation type="submission" date="2015-09" db="EMBL/GenBank/DDBJ databases">
        <authorList>
            <consortium name="Pathogen Informatics"/>
        </authorList>
    </citation>
    <scope>NUCLEOTIDE SEQUENCE [LARGE SCALE GENOMIC DNA]</scope>
    <source>
        <strain evidence="10">Lake Konstanz</strain>
    </source>
</reference>
<evidence type="ECO:0000256" key="2">
    <source>
        <dbReference type="ARBA" id="ARBA00022448"/>
    </source>
</evidence>
<sequence>MEEMKSFCSLSPQQVTAVRRFVKRSFEENHYRIIFVSYTLVVTMISSCLIYAIQHSQEDVPVTTFFACWFQAISCVTCTGLSIAKIPQWHVSSLVVIIVTIECGSIVLCSAIPSILRIRRLRKIHHRPRDDRNLVRRHLHVNIAIVWTCVMYWLVTHVMVFILFVGQKGAWWSIFHLSAALSSAGISLSPTNFATPELAGDTYLVIVMIVIMPMGNTLLPVWLQLSVRGWRALLWKIAAHFPSEQYTPHLFLMNLSTKEMGDAINELILRPSAYYTHLFRPKQTLVLFLMWFALTAVDYLMFIPEYNTDAFVSTRHQWLQALFQTVTVRTTGFTIMNFSEIELGHLSYWILAMYLSSYPFIITESTARTLQEDVDEDYDFPEAVEPPPPQSPAGADNAMATLDHSSEPQNRAEPIDEYVRDEQRKNSSLLTKTISLLEKSDGTAHEPCGQTPVDSSLMSSRRNNSTIMAQGHTTRLTRQTLREFYERPSSHLARRRPFSNEPDVQSQSTEVSARRDDEVLHIALPENNIAVSSHADNASSAAFVSRGVKTALRNIQTQAGSTVAQEIGWLYLCCIIICYIEGFGLSTSAETSPLARLLFEVASAYGTVGLSISSGSASDVSFSYVLKVESQIIICVLMYFGKFRGLPQTIELDAVQHLLQRRDSQLIQRGVRFATEPDERRLWDGVRGATPVMGPHDGGDDDDALSERAVGADAVSNND</sequence>
<comment type="subcellular location">
    <subcellularLocation>
        <location evidence="1">Membrane</location>
        <topology evidence="1">Multi-pass membrane protein</topology>
    </subcellularLocation>
</comment>
<feature type="region of interest" description="Disordered" evidence="7">
    <location>
        <begin position="440"/>
        <end position="465"/>
    </location>
</feature>
<dbReference type="InterPro" id="IPR051143">
    <property type="entry name" value="TrkH_K-transport"/>
</dbReference>
<dbReference type="Pfam" id="PF02386">
    <property type="entry name" value="TrkH"/>
    <property type="match status" value="2"/>
</dbReference>
<name>A0A0S4JSW8_BODSA</name>
<feature type="transmembrane region" description="Helical" evidence="8">
    <location>
        <begin position="33"/>
        <end position="53"/>
    </location>
</feature>
<dbReference type="GO" id="GO:0008324">
    <property type="term" value="F:monoatomic cation transmembrane transporter activity"/>
    <property type="evidence" value="ECO:0007669"/>
    <property type="project" value="InterPro"/>
</dbReference>
<feature type="transmembrane region" description="Helical" evidence="8">
    <location>
        <begin position="65"/>
        <end position="84"/>
    </location>
</feature>
<feature type="transmembrane region" description="Helical" evidence="8">
    <location>
        <begin position="139"/>
        <end position="165"/>
    </location>
</feature>
<proteinExistence type="predicted"/>
<feature type="transmembrane region" description="Helical" evidence="8">
    <location>
        <begin position="90"/>
        <end position="118"/>
    </location>
</feature>
<dbReference type="VEuPathDB" id="TriTrypDB:BSAL_37605"/>
<keyword evidence="6 8" id="KW-0472">Membrane</keyword>
<feature type="compositionally biased region" description="Polar residues" evidence="7">
    <location>
        <begin position="502"/>
        <end position="511"/>
    </location>
</feature>
<dbReference type="EMBL" id="CYKH01002045">
    <property type="protein sequence ID" value="CUG92498.1"/>
    <property type="molecule type" value="Genomic_DNA"/>
</dbReference>
<protein>
    <submittedName>
        <fullName evidence="9">Cation transporter, putative</fullName>
    </submittedName>
</protein>
<accession>A0A0S4JSW8</accession>
<evidence type="ECO:0000256" key="6">
    <source>
        <dbReference type="ARBA" id="ARBA00023136"/>
    </source>
</evidence>
<evidence type="ECO:0000313" key="9">
    <source>
        <dbReference type="EMBL" id="CUG92498.1"/>
    </source>
</evidence>
<evidence type="ECO:0000313" key="10">
    <source>
        <dbReference type="Proteomes" id="UP000051952"/>
    </source>
</evidence>
<keyword evidence="3 8" id="KW-0812">Transmembrane</keyword>
<dbReference type="PANTHER" id="PTHR31064:SF30">
    <property type="entry name" value="HIGH-AFFINITY POTASSIUM TRANSPORT PROTEIN-RELATED"/>
    <property type="match status" value="1"/>
</dbReference>
<dbReference type="OrthoDB" id="9999863at2759"/>
<dbReference type="InterPro" id="IPR003445">
    <property type="entry name" value="Cat_transpt"/>
</dbReference>
<evidence type="ECO:0000256" key="1">
    <source>
        <dbReference type="ARBA" id="ARBA00004141"/>
    </source>
</evidence>
<dbReference type="PANTHER" id="PTHR31064">
    <property type="entry name" value="POTASSIUM TRANSPORT PROTEIN DDB_G0292412-RELATED"/>
    <property type="match status" value="1"/>
</dbReference>
<keyword evidence="10" id="KW-1185">Reference proteome</keyword>
<feature type="transmembrane region" description="Helical" evidence="8">
    <location>
        <begin position="203"/>
        <end position="223"/>
    </location>
</feature>
<dbReference type="GO" id="GO:0005886">
    <property type="term" value="C:plasma membrane"/>
    <property type="evidence" value="ECO:0007669"/>
    <property type="project" value="TreeGrafter"/>
</dbReference>
<feature type="compositionally biased region" description="Polar residues" evidence="7">
    <location>
        <begin position="452"/>
        <end position="465"/>
    </location>
</feature>
<gene>
    <name evidence="9" type="ORF">BSAL_37605</name>
</gene>
<feature type="region of interest" description="Disordered" evidence="7">
    <location>
        <begin position="686"/>
        <end position="719"/>
    </location>
</feature>
<feature type="transmembrane region" description="Helical" evidence="8">
    <location>
        <begin position="567"/>
        <end position="585"/>
    </location>
</feature>
<dbReference type="GO" id="GO:0030001">
    <property type="term" value="P:metal ion transport"/>
    <property type="evidence" value="ECO:0007669"/>
    <property type="project" value="UniProtKB-ARBA"/>
</dbReference>
<evidence type="ECO:0000256" key="3">
    <source>
        <dbReference type="ARBA" id="ARBA00022692"/>
    </source>
</evidence>
<organism evidence="9 10">
    <name type="scientific">Bodo saltans</name>
    <name type="common">Flagellated protozoan</name>
    <dbReference type="NCBI Taxonomy" id="75058"/>
    <lineage>
        <taxon>Eukaryota</taxon>
        <taxon>Discoba</taxon>
        <taxon>Euglenozoa</taxon>
        <taxon>Kinetoplastea</taxon>
        <taxon>Metakinetoplastina</taxon>
        <taxon>Eubodonida</taxon>
        <taxon>Bodonidae</taxon>
        <taxon>Bodo</taxon>
    </lineage>
</organism>
<feature type="region of interest" description="Disordered" evidence="7">
    <location>
        <begin position="382"/>
        <end position="424"/>
    </location>
</feature>
<keyword evidence="5" id="KW-0406">Ion transport</keyword>
<feature type="compositionally biased region" description="Basic and acidic residues" evidence="7">
    <location>
        <begin position="413"/>
        <end position="424"/>
    </location>
</feature>